<feature type="transmembrane region" description="Helical" evidence="4">
    <location>
        <begin position="402"/>
        <end position="425"/>
    </location>
</feature>
<comment type="caution">
    <text evidence="3">Lacks conserved residue(s) required for the propagation of feature annotation.</text>
</comment>
<dbReference type="PROSITE" id="PS01186">
    <property type="entry name" value="EGF_2"/>
    <property type="match status" value="1"/>
</dbReference>
<reference evidence="7" key="1">
    <citation type="submission" date="2025-08" db="UniProtKB">
        <authorList>
            <consortium name="Ensembl"/>
        </authorList>
    </citation>
    <scope>IDENTIFICATION</scope>
</reference>
<keyword evidence="4" id="KW-1133">Transmembrane helix</keyword>
<reference evidence="7" key="2">
    <citation type="submission" date="2025-09" db="UniProtKB">
        <authorList>
            <consortium name="Ensembl"/>
        </authorList>
    </citation>
    <scope>IDENTIFICATION</scope>
</reference>
<dbReference type="Proteomes" id="UP000694522">
    <property type="component" value="Unplaced"/>
</dbReference>
<accession>A0A8B9J2V4</accession>
<dbReference type="Ensembl" id="ENSACOT00000025460.1">
    <property type="protein sequence ID" value="ENSACOP00000024618.1"/>
    <property type="gene ID" value="ENSACOG00000016534.1"/>
</dbReference>
<feature type="domain" description="ZP" evidence="6">
    <location>
        <begin position="104"/>
        <end position="359"/>
    </location>
</feature>
<dbReference type="PROSITE" id="PS51034">
    <property type="entry name" value="ZP_2"/>
    <property type="match status" value="1"/>
</dbReference>
<evidence type="ECO:0000259" key="6">
    <source>
        <dbReference type="PROSITE" id="PS51034"/>
    </source>
</evidence>
<evidence type="ECO:0000256" key="2">
    <source>
        <dbReference type="ARBA" id="ARBA00023157"/>
    </source>
</evidence>
<sequence length="430" mass="48375">MTANTSSGRTKTLLPRACLFSQERVMRCLLLVCAFCLADFEGNKRLLASPWRVAALRLKRSPNACLPNPCQHQAHCQLVEDRPICSCRPGFTGTFCQDVVLKLTCEEGRMKMMVRKEAFDLLKIPKQLVHLRNQACKVSEMEERGELFFAATLTGENHTACGSVIQQNGSHVSYSNVMESGSDAQGVAIPESFQLELNFSCDYAYERVVRLPAGPTTADKPVQFEVREGHFNVSMRLYKTASYLQPYHLPAEATPIKDTLYVLLEIEGQHQLSFLLSIEGCWGTPSTDPYQDAQHKLIEEGCPYDETVTYLNSFGESATAKFRFQMFQIASYTKVFLHCRVQLCLPSSLEPCAKQCPRHWRSKRALTNDYSKIASYGPIYLLGKKTNHSTNDQKDPKGHNPWLSTTLLVLCTLTLLLVIVAAVSARRWLV</sequence>
<keyword evidence="4" id="KW-0472">Membrane</keyword>
<dbReference type="PANTHER" id="PTHR14002">
    <property type="entry name" value="ENDOGLIN/TGF-BETA RECEPTOR TYPE III"/>
    <property type="match status" value="1"/>
</dbReference>
<evidence type="ECO:0000256" key="3">
    <source>
        <dbReference type="PROSITE-ProRule" id="PRU00076"/>
    </source>
</evidence>
<dbReference type="SUPFAM" id="SSF57196">
    <property type="entry name" value="EGF/Laminin"/>
    <property type="match status" value="1"/>
</dbReference>
<dbReference type="Gene3D" id="2.60.40.3210">
    <property type="entry name" value="Zona pellucida, ZP-N domain"/>
    <property type="match status" value="1"/>
</dbReference>
<dbReference type="SMART" id="SM00181">
    <property type="entry name" value="EGF"/>
    <property type="match status" value="1"/>
</dbReference>
<proteinExistence type="predicted"/>
<dbReference type="Pfam" id="PF00008">
    <property type="entry name" value="EGF"/>
    <property type="match status" value="1"/>
</dbReference>
<dbReference type="InterPro" id="IPR000742">
    <property type="entry name" value="EGF"/>
</dbReference>
<keyword evidence="3" id="KW-0245">EGF-like domain</keyword>
<evidence type="ECO:0000256" key="4">
    <source>
        <dbReference type="SAM" id="Phobius"/>
    </source>
</evidence>
<evidence type="ECO:0000313" key="8">
    <source>
        <dbReference type="Proteomes" id="UP000694522"/>
    </source>
</evidence>
<evidence type="ECO:0000313" key="7">
    <source>
        <dbReference type="Ensembl" id="ENSACOP00000024618.1"/>
    </source>
</evidence>
<dbReference type="SMART" id="SM00241">
    <property type="entry name" value="ZP"/>
    <property type="match status" value="1"/>
</dbReference>
<dbReference type="InterPro" id="IPR001507">
    <property type="entry name" value="ZP_dom"/>
</dbReference>
<name>A0A8B9J2V4_9PSIT</name>
<dbReference type="Gene3D" id="2.10.25.10">
    <property type="entry name" value="Laminin"/>
    <property type="match status" value="1"/>
</dbReference>
<dbReference type="Gene3D" id="2.60.40.4100">
    <property type="entry name" value="Zona pellucida, ZP-C domain"/>
    <property type="match status" value="1"/>
</dbReference>
<evidence type="ECO:0000259" key="5">
    <source>
        <dbReference type="PROSITE" id="PS50026"/>
    </source>
</evidence>
<dbReference type="PROSITE" id="PS50026">
    <property type="entry name" value="EGF_3"/>
    <property type="match status" value="1"/>
</dbReference>
<feature type="domain" description="EGF-like" evidence="5">
    <location>
        <begin position="61"/>
        <end position="97"/>
    </location>
</feature>
<dbReference type="AlphaFoldDB" id="A0A8B9J2V4"/>
<feature type="disulfide bond" evidence="3">
    <location>
        <begin position="87"/>
        <end position="96"/>
    </location>
</feature>
<keyword evidence="4" id="KW-0812">Transmembrane</keyword>
<keyword evidence="8" id="KW-1185">Reference proteome</keyword>
<dbReference type="CDD" id="cd00054">
    <property type="entry name" value="EGF_CA"/>
    <property type="match status" value="1"/>
</dbReference>
<evidence type="ECO:0000256" key="1">
    <source>
        <dbReference type="ARBA" id="ARBA00022729"/>
    </source>
</evidence>
<dbReference type="Pfam" id="PF00100">
    <property type="entry name" value="Zona_pellucida"/>
    <property type="match status" value="1"/>
</dbReference>
<keyword evidence="1" id="KW-0732">Signal</keyword>
<protein>
    <submittedName>
        <fullName evidence="7">Uncharacterized protein</fullName>
    </submittedName>
</protein>
<dbReference type="InterPro" id="IPR042235">
    <property type="entry name" value="ZP-C_dom"/>
</dbReference>
<dbReference type="PROSITE" id="PS00022">
    <property type="entry name" value="EGF_1"/>
    <property type="match status" value="1"/>
</dbReference>
<dbReference type="PANTHER" id="PTHR14002:SF53">
    <property type="entry name" value="UROMODULIN"/>
    <property type="match status" value="1"/>
</dbReference>
<organism evidence="7 8">
    <name type="scientific">Amazona collaria</name>
    <name type="common">yellow-billed parrot</name>
    <dbReference type="NCBI Taxonomy" id="241587"/>
    <lineage>
        <taxon>Eukaryota</taxon>
        <taxon>Metazoa</taxon>
        <taxon>Chordata</taxon>
        <taxon>Craniata</taxon>
        <taxon>Vertebrata</taxon>
        <taxon>Euteleostomi</taxon>
        <taxon>Archelosauria</taxon>
        <taxon>Archosauria</taxon>
        <taxon>Dinosauria</taxon>
        <taxon>Saurischia</taxon>
        <taxon>Theropoda</taxon>
        <taxon>Coelurosauria</taxon>
        <taxon>Aves</taxon>
        <taxon>Neognathae</taxon>
        <taxon>Neoaves</taxon>
        <taxon>Telluraves</taxon>
        <taxon>Australaves</taxon>
        <taxon>Psittaciformes</taxon>
        <taxon>Psittacidae</taxon>
        <taxon>Amazona</taxon>
    </lineage>
</organism>
<dbReference type="InterPro" id="IPR055355">
    <property type="entry name" value="ZP-C"/>
</dbReference>
<keyword evidence="2 3" id="KW-1015">Disulfide bond</keyword>